<reference evidence="1" key="1">
    <citation type="journal article" date="2013" name="Genetics">
        <title>The draft genome and transcriptome of Panagrellus redivivus are shaped by the harsh demands of a free-living lifestyle.</title>
        <authorList>
            <person name="Srinivasan J."/>
            <person name="Dillman A.R."/>
            <person name="Macchietto M.G."/>
            <person name="Heikkinen L."/>
            <person name="Lakso M."/>
            <person name="Fracchia K.M."/>
            <person name="Antoshechkin I."/>
            <person name="Mortazavi A."/>
            <person name="Wong G."/>
            <person name="Sternberg P.W."/>
        </authorList>
    </citation>
    <scope>NUCLEOTIDE SEQUENCE [LARGE SCALE GENOMIC DNA]</scope>
    <source>
        <strain evidence="1">MT8872</strain>
    </source>
</reference>
<proteinExistence type="predicted"/>
<evidence type="ECO:0000313" key="1">
    <source>
        <dbReference type="Proteomes" id="UP000492821"/>
    </source>
</evidence>
<name>A0A7E4V9W3_PANRE</name>
<sequence>MLKRYVRLYSSWFLMVRESEHSRGTGHLLQAFIVIRAYDKSNHDSIGTRQNNIAPLSQGVQLGNEATSAKKSLCKLRRTEGLYHIGQYVKARANISPLTSREDPDRFL</sequence>
<keyword evidence="1" id="KW-1185">Reference proteome</keyword>
<dbReference type="Proteomes" id="UP000492821">
    <property type="component" value="Unassembled WGS sequence"/>
</dbReference>
<evidence type="ECO:0000313" key="2">
    <source>
        <dbReference type="WBParaSite" id="Pan_g18394.t1"/>
    </source>
</evidence>
<protein>
    <submittedName>
        <fullName evidence="2">Uncharacterized protein</fullName>
    </submittedName>
</protein>
<organism evidence="1 2">
    <name type="scientific">Panagrellus redivivus</name>
    <name type="common">Microworm</name>
    <dbReference type="NCBI Taxonomy" id="6233"/>
    <lineage>
        <taxon>Eukaryota</taxon>
        <taxon>Metazoa</taxon>
        <taxon>Ecdysozoa</taxon>
        <taxon>Nematoda</taxon>
        <taxon>Chromadorea</taxon>
        <taxon>Rhabditida</taxon>
        <taxon>Tylenchina</taxon>
        <taxon>Panagrolaimomorpha</taxon>
        <taxon>Panagrolaimoidea</taxon>
        <taxon>Panagrolaimidae</taxon>
        <taxon>Panagrellus</taxon>
    </lineage>
</organism>
<accession>A0A7E4V9W3</accession>
<dbReference type="WBParaSite" id="Pan_g18394.t1">
    <property type="protein sequence ID" value="Pan_g18394.t1"/>
    <property type="gene ID" value="Pan_g18394"/>
</dbReference>
<reference evidence="2" key="2">
    <citation type="submission" date="2020-10" db="UniProtKB">
        <authorList>
            <consortium name="WormBaseParasite"/>
        </authorList>
    </citation>
    <scope>IDENTIFICATION</scope>
</reference>
<dbReference type="AlphaFoldDB" id="A0A7E4V9W3"/>